<dbReference type="GO" id="GO:0008033">
    <property type="term" value="P:tRNA processing"/>
    <property type="evidence" value="ECO:0007669"/>
    <property type="project" value="UniProtKB-KW"/>
</dbReference>
<dbReference type="Pfam" id="PF24140">
    <property type="entry name" value="TPR_TNPO3_IPO13_3rd"/>
    <property type="match status" value="1"/>
</dbReference>
<keyword evidence="5" id="KW-1185">Reference proteome</keyword>
<comment type="function">
    <text evidence="2">tRNA nucleus export receptor which facilitates tRNA translocation across the nuclear pore complex. Involved in pre-tRNA splicing, probably by affecting the interaction of pre-tRNA with splicing endonuclease.</text>
</comment>
<dbReference type="SUPFAM" id="SSF48371">
    <property type="entry name" value="ARM repeat"/>
    <property type="match status" value="1"/>
</dbReference>
<dbReference type="Gene3D" id="1.25.10.10">
    <property type="entry name" value="Leucine-rich Repeat Variant"/>
    <property type="match status" value="1"/>
</dbReference>
<dbReference type="Proteomes" id="UP000250266">
    <property type="component" value="Unassembled WGS sequence"/>
</dbReference>
<dbReference type="Pfam" id="PF08389">
    <property type="entry name" value="Xpo1"/>
    <property type="match status" value="1"/>
</dbReference>
<dbReference type="FunFam" id="1.25.10.10:FF:000266">
    <property type="entry name" value="mRNA transport regulator MTR10"/>
    <property type="match status" value="1"/>
</dbReference>
<feature type="domain" description="Importin N-terminal" evidence="3">
    <location>
        <begin position="32"/>
        <end position="99"/>
    </location>
</feature>
<dbReference type="GO" id="GO:0005634">
    <property type="term" value="C:nucleus"/>
    <property type="evidence" value="ECO:0007669"/>
    <property type="project" value="UniProtKB-ARBA"/>
</dbReference>
<dbReference type="InterPro" id="IPR057942">
    <property type="entry name" value="TPR_TNPO3_IPO13_3rd"/>
</dbReference>
<dbReference type="Pfam" id="PF24138">
    <property type="entry name" value="TPR_TNPO3_IPO13_2nd"/>
    <property type="match status" value="1"/>
</dbReference>
<evidence type="ECO:0000256" key="1">
    <source>
        <dbReference type="ARBA" id="ARBA00022694"/>
    </source>
</evidence>
<evidence type="ECO:0000313" key="4">
    <source>
        <dbReference type="EMBL" id="OCK83054.1"/>
    </source>
</evidence>
<dbReference type="AlphaFoldDB" id="A0A8E2JHR8"/>
<reference evidence="4 5" key="1">
    <citation type="journal article" date="2016" name="Nat. Commun.">
        <title>Ectomycorrhizal ecology is imprinted in the genome of the dominant symbiotic fungus Cenococcum geophilum.</title>
        <authorList>
            <consortium name="DOE Joint Genome Institute"/>
            <person name="Peter M."/>
            <person name="Kohler A."/>
            <person name="Ohm R.A."/>
            <person name="Kuo A."/>
            <person name="Krutzmann J."/>
            <person name="Morin E."/>
            <person name="Arend M."/>
            <person name="Barry K.W."/>
            <person name="Binder M."/>
            <person name="Choi C."/>
            <person name="Clum A."/>
            <person name="Copeland A."/>
            <person name="Grisel N."/>
            <person name="Haridas S."/>
            <person name="Kipfer T."/>
            <person name="LaButti K."/>
            <person name="Lindquist E."/>
            <person name="Lipzen A."/>
            <person name="Maire R."/>
            <person name="Meier B."/>
            <person name="Mihaltcheva S."/>
            <person name="Molinier V."/>
            <person name="Murat C."/>
            <person name="Poggeler S."/>
            <person name="Quandt C.A."/>
            <person name="Sperisen C."/>
            <person name="Tritt A."/>
            <person name="Tisserant E."/>
            <person name="Crous P.W."/>
            <person name="Henrissat B."/>
            <person name="Nehls U."/>
            <person name="Egli S."/>
            <person name="Spatafora J.W."/>
            <person name="Grigoriev I.V."/>
            <person name="Martin F.M."/>
        </authorList>
    </citation>
    <scope>NUCLEOTIDE SEQUENCE [LARGE SCALE GENOMIC DNA]</scope>
    <source>
        <strain evidence="4 5">CBS 459.81</strain>
    </source>
</reference>
<dbReference type="SMART" id="SM00913">
    <property type="entry name" value="IBN_N"/>
    <property type="match status" value="1"/>
</dbReference>
<dbReference type="EMBL" id="KV744871">
    <property type="protein sequence ID" value="OCK83054.1"/>
    <property type="molecule type" value="Genomic_DNA"/>
</dbReference>
<dbReference type="PANTHER" id="PTHR12363">
    <property type="entry name" value="TRANSPORTIN 3 AND IMPORTIN 13"/>
    <property type="match status" value="1"/>
</dbReference>
<dbReference type="Pfam" id="PF24139">
    <property type="entry name" value="TPR_TNPO3_IPO13_4th"/>
    <property type="match status" value="1"/>
</dbReference>
<dbReference type="GO" id="GO:0031267">
    <property type="term" value="F:small GTPase binding"/>
    <property type="evidence" value="ECO:0007669"/>
    <property type="project" value="InterPro"/>
</dbReference>
<dbReference type="OrthoDB" id="435593at2759"/>
<organism evidence="4 5">
    <name type="scientific">Lepidopterella palustris CBS 459.81</name>
    <dbReference type="NCBI Taxonomy" id="1314670"/>
    <lineage>
        <taxon>Eukaryota</taxon>
        <taxon>Fungi</taxon>
        <taxon>Dikarya</taxon>
        <taxon>Ascomycota</taxon>
        <taxon>Pezizomycotina</taxon>
        <taxon>Dothideomycetes</taxon>
        <taxon>Pleosporomycetidae</taxon>
        <taxon>Mytilinidiales</taxon>
        <taxon>Argynnaceae</taxon>
        <taxon>Lepidopterella</taxon>
    </lineage>
</organism>
<dbReference type="InterPro" id="IPR051345">
    <property type="entry name" value="Importin_beta-like_NTR"/>
</dbReference>
<dbReference type="GO" id="GO:0006606">
    <property type="term" value="P:protein import into nucleus"/>
    <property type="evidence" value="ECO:0007669"/>
    <property type="project" value="TreeGrafter"/>
</dbReference>
<dbReference type="PROSITE" id="PS50166">
    <property type="entry name" value="IMPORTIN_B_NT"/>
    <property type="match status" value="1"/>
</dbReference>
<dbReference type="InterPro" id="IPR057941">
    <property type="entry name" value="TPR_TNPO3_IPO13_2nd"/>
</dbReference>
<gene>
    <name evidence="4" type="ORF">K432DRAFT_291916</name>
</gene>
<proteinExistence type="predicted"/>
<dbReference type="InterPro" id="IPR058537">
    <property type="entry name" value="TPR_TNPO3_IPO13_4th"/>
</dbReference>
<evidence type="ECO:0000313" key="5">
    <source>
        <dbReference type="Proteomes" id="UP000250266"/>
    </source>
</evidence>
<evidence type="ECO:0000256" key="2">
    <source>
        <dbReference type="ARBA" id="ARBA00025147"/>
    </source>
</evidence>
<dbReference type="InterPro" id="IPR016024">
    <property type="entry name" value="ARM-type_fold"/>
</dbReference>
<dbReference type="Pfam" id="PF03810">
    <property type="entry name" value="IBN_N"/>
    <property type="match status" value="1"/>
</dbReference>
<dbReference type="InterPro" id="IPR013598">
    <property type="entry name" value="Exportin-1/Importin-b-like"/>
</dbReference>
<evidence type="ECO:0000259" key="3">
    <source>
        <dbReference type="PROSITE" id="PS50166"/>
    </source>
</evidence>
<protein>
    <submittedName>
        <fullName evidence="4">ARM repeat-containing protein</fullName>
    </submittedName>
</protein>
<keyword evidence="1" id="KW-0819">tRNA processing</keyword>
<dbReference type="InterPro" id="IPR011989">
    <property type="entry name" value="ARM-like"/>
</dbReference>
<name>A0A8E2JHR8_9PEZI</name>
<dbReference type="GO" id="GO:0005737">
    <property type="term" value="C:cytoplasm"/>
    <property type="evidence" value="ECO:0007669"/>
    <property type="project" value="TreeGrafter"/>
</dbReference>
<dbReference type="PANTHER" id="PTHR12363:SF53">
    <property type="entry name" value="MRNA TRANSPORT REGULATOR MTR10"/>
    <property type="match status" value="1"/>
</dbReference>
<dbReference type="InterPro" id="IPR001494">
    <property type="entry name" value="Importin-beta_N"/>
</dbReference>
<sequence>MAANGAQQAFAAVLGALATMSSSSDRAQKGQAHEFLEKFQKSPEAWITASEIIQSENADPGAKLFAATTLKGKIVYDLHQLPRESLPSLRQSLLNMLVVFRAGPKPIRMQLCVCLANLAIQMMEWKDVLQVVVATLGTDPQTLPCVLDFLRVLPEEVTEGRKINLSEDELNIRTKELLEDNAQQALALLSQYSQSSESAARNPQLLDCITSWLREVPLNDIVNSSLLKIIIDALSADEPFESAVECLCAIFNETRDVDECITIIQTLYPHVIALRPKIAEAAREEDTDKYKGIARIFAEAGEAWVVLIARMPVEFRALVEGILETAAMDSERDAISHTFKFWYELKQYLTLERYIGSRMEYVDIYSKLVDIMIGHLEYPKPESGDEKDLFEGDRDQEEKFREFRHQMGDVLKDCCEVIGVTDCLQKSYALIEIWVQNYGPQASAGHVPEWQKLEAPLFSLRAMGRMVPPDENIMLPRLMPLIVQIPNHDKVRFQAVMALGRYTEWTAQHPEMLQPQLEFIIAAFDHQSKEVVRAAALSFKFFCNDCADLLSGFTTQLQSFYSTYLNRLPTNSQDEITDGVASVLAKLPADKIYENLRLYCNPVISSLMEMAKNVSNDRDKIAVADKIQLVTIFVQWVQPYVDPSQENPAVKYCQDIFPILSAIAENFVSCVPILERICRCWRYMVLSYRTAMAPLLPELADKLATGFKASKQGCFLWATDSIVREFSEGVEHVDETTTNAIFQFYEQQSNTFLTIMNDLPPEELPDLIEDFFRLTVDMLLYYPSHTILCPFIDPILAAACASLTLLKEEPVFATLHFLRDLLGYGGEFSPSSSFDQTRHHVPAEVQARVKQLVAGHGEQLVQRIMTGMMYTFPRDCFPDASGVLLDLFQLMPEQVAVWVQGTVGMLPAGSITPSESERLLGSIKQYVYHFPPLALFSFPPEFLGKERVESGDVRKVRTLLQDFTNSYRRRNVAPREGLGRLEASRFRFSG</sequence>
<accession>A0A8E2JHR8</accession>